<reference evidence="1" key="1">
    <citation type="submission" date="2020-08" db="EMBL/GenBank/DDBJ databases">
        <title>Genome public.</title>
        <authorList>
            <person name="Liu C."/>
            <person name="Sun Q."/>
        </authorList>
    </citation>
    <scope>NUCLEOTIDE SEQUENCE</scope>
    <source>
        <strain evidence="1">NSJ-32</strain>
    </source>
</reference>
<dbReference type="AlphaFoldDB" id="A0A926I3C8"/>
<dbReference type="EMBL" id="JACRSQ010000040">
    <property type="protein sequence ID" value="MBC8545001.1"/>
    <property type="molecule type" value="Genomic_DNA"/>
</dbReference>
<evidence type="ECO:0000313" key="2">
    <source>
        <dbReference type="Proteomes" id="UP000657006"/>
    </source>
</evidence>
<name>A0A926I3C8_9FIRM</name>
<accession>A0A926I3C8</accession>
<dbReference type="Proteomes" id="UP000657006">
    <property type="component" value="Unassembled WGS sequence"/>
</dbReference>
<keyword evidence="2" id="KW-1185">Reference proteome</keyword>
<gene>
    <name evidence="1" type="ORF">H8730_15775</name>
</gene>
<evidence type="ECO:0000313" key="1">
    <source>
        <dbReference type="EMBL" id="MBC8545001.1"/>
    </source>
</evidence>
<dbReference type="RefSeq" id="WP_249290159.1">
    <property type="nucleotide sequence ID" value="NZ_JACRSQ010000040.1"/>
</dbReference>
<sequence length="946" mass="110892">MPVDAELISSENFNIKFKNYLRDFYIYQFKERGSDFKIRGTNDKSDLNKDIIDGTFYPDAKRLRYVLEQDAGVQWSKGDFVDLKKGKINTNRENKRVECVTVDARRISNNPFFSLYQHCSESALYAGTHFSFTYALLMYFQLGKKVHRADYSPLKADKAVELNDYLKEIATLVESEVRRHNPKPWDELSEDDKEKFALEAIERFSKDHDGLEEVYDHMILNKKRIVFSNGEFVLEDDTDNFIEKNTLFYVMQHYNVEVDDKQFGNKMRELTRLGVVNAKKIGQRIYYSVSDVFIDDMLGDDKDLQVRFSDMISFFSQVSLLGEIGSYISDRLPGYKSDSIYYKHNYLKRALNDYNNIDLLYAIKNGLWIAIEYRNAAIRDLNYQCFICYPIEIRESVTDGRQYLLYYHPGYRSVSALRIEFIDSITMGHMTPGVHFEEDMERAKKLISYTWGTAFRDFQNGNVKALFEPNRVRIIVCCSEKEAFIKSRIQREIRNCADFDEMELDGYGHCLELVAEVANPWEMLQWLRSYTTRIVTVEINGEEYDGFVEDVAKTYESYFDPFSAKAETDTLWNSEKSVLLESIDDSFTPTDDMHSLLFNEIFGISFNKLGELLLSIARKGTIAREHIKEMKNAYADFFSSEQFSDIVQWETADRRLEQADGFVRAFVNFSGNYVNSIFSIADGGIIKKAKDLLPLTSLEIQWLQNILTHPLAKCFLSDGEIKQFIEWLPEMDWFDIHSVVLHDQFLDVETFYQQQNFGSSVKNIMRAIREKREVNIKYKSQYGRVSVYACAPAYIEYSKRDNRIRVHAVGKSKAVKTFNLERILDVCVTDNYFDAEENKKEIDNYIRGNERELVVFFNETKNVPDRILTEFSCFKKKCVKWGNDRYRMTLYYDKEDKREIIVRLLSYGASVYVFDDTGDVRHELIERLEHQLELSKRIDGILPREQ</sequence>
<dbReference type="PROSITE" id="PS52050">
    <property type="entry name" value="WYL"/>
    <property type="match status" value="1"/>
</dbReference>
<comment type="caution">
    <text evidence="1">The sequence shown here is derived from an EMBL/GenBank/DDBJ whole genome shotgun (WGS) entry which is preliminary data.</text>
</comment>
<organism evidence="1 2">
    <name type="scientific">Bianquea renquensis</name>
    <dbReference type="NCBI Taxonomy" id="2763661"/>
    <lineage>
        <taxon>Bacteria</taxon>
        <taxon>Bacillati</taxon>
        <taxon>Bacillota</taxon>
        <taxon>Clostridia</taxon>
        <taxon>Eubacteriales</taxon>
        <taxon>Bianqueaceae</taxon>
        <taxon>Bianquea</taxon>
    </lineage>
</organism>
<proteinExistence type="predicted"/>
<protein>
    <submittedName>
        <fullName evidence="1">WYL domain-containing protein</fullName>
    </submittedName>
</protein>